<keyword evidence="3" id="KW-1185">Reference proteome</keyword>
<protein>
    <submittedName>
        <fullName evidence="2">Uncharacterized protein</fullName>
    </submittedName>
</protein>
<evidence type="ECO:0000256" key="1">
    <source>
        <dbReference type="SAM" id="MobiDB-lite"/>
    </source>
</evidence>
<evidence type="ECO:0000313" key="2">
    <source>
        <dbReference type="EMBL" id="SDI55868.1"/>
    </source>
</evidence>
<accession>A0A1G8LJP0</accession>
<reference evidence="2 3" key="1">
    <citation type="submission" date="2016-10" db="EMBL/GenBank/DDBJ databases">
        <authorList>
            <person name="de Groot N.N."/>
        </authorList>
    </citation>
    <scope>NUCLEOTIDE SEQUENCE [LARGE SCALE GENOMIC DNA]</scope>
    <source>
        <strain evidence="2 3">CGMCC 4.6533</strain>
    </source>
</reference>
<dbReference type="AlphaFoldDB" id="A0A1G8LJP0"/>
<feature type="region of interest" description="Disordered" evidence="1">
    <location>
        <begin position="1"/>
        <end position="24"/>
    </location>
</feature>
<dbReference type="Proteomes" id="UP000199202">
    <property type="component" value="Unassembled WGS sequence"/>
</dbReference>
<dbReference type="EMBL" id="FNDJ01000006">
    <property type="protein sequence ID" value="SDI55868.1"/>
    <property type="molecule type" value="Genomic_DNA"/>
</dbReference>
<proteinExistence type="predicted"/>
<organism evidence="2 3">
    <name type="scientific">Nonomuraea jiangxiensis</name>
    <dbReference type="NCBI Taxonomy" id="633440"/>
    <lineage>
        <taxon>Bacteria</taxon>
        <taxon>Bacillati</taxon>
        <taxon>Actinomycetota</taxon>
        <taxon>Actinomycetes</taxon>
        <taxon>Streptosporangiales</taxon>
        <taxon>Streptosporangiaceae</taxon>
        <taxon>Nonomuraea</taxon>
    </lineage>
</organism>
<feature type="region of interest" description="Disordered" evidence="1">
    <location>
        <begin position="63"/>
        <end position="86"/>
    </location>
</feature>
<evidence type="ECO:0000313" key="3">
    <source>
        <dbReference type="Proteomes" id="UP000199202"/>
    </source>
</evidence>
<sequence>MTDKLGAPTHRQHPTGSRGVTRGIASDSSLLARMGQDNVRAAMLYQHTVRGADQLTTEAINRHLIGRERPRDDNEDDPPGLLVPAG</sequence>
<name>A0A1G8LJP0_9ACTN</name>
<gene>
    <name evidence="2" type="ORF">SAMN05421869_106113</name>
</gene>